<protein>
    <submittedName>
        <fullName evidence="6">LysR family transcriptional regulator</fullName>
    </submittedName>
</protein>
<dbReference type="Pfam" id="PF00126">
    <property type="entry name" value="HTH_1"/>
    <property type="match status" value="1"/>
</dbReference>
<dbReference type="InterPro" id="IPR036388">
    <property type="entry name" value="WH-like_DNA-bd_sf"/>
</dbReference>
<dbReference type="InterPro" id="IPR000847">
    <property type="entry name" value="LysR_HTH_N"/>
</dbReference>
<sequence>MIEMYLLEQLLAFSQCGTLSAASEKLHVSQPALSHSMQKLEELMGVPLFERTKNRIALNENGKLTADCAAKILEQEREMIERVRLLDQSRRTITLGACAPVPVADLVPILSRVYSGMTIASEIRNSDEELLAGLEKNQYQILVLHEKPEGEELYFEAYREEHLMLQLPENHPLSAKEQLYLQEIDGQNLLLYTKIGFWYELCRQKLPNAHFLMMNEFDAFGEVAGAGAFPSFVTEAAAGGELPEGRKAIPILDEEANVTYYCVCAKKDKKRFEPLYQELRRFEKHSDR</sequence>
<evidence type="ECO:0000256" key="3">
    <source>
        <dbReference type="ARBA" id="ARBA00023125"/>
    </source>
</evidence>
<evidence type="ECO:0000256" key="4">
    <source>
        <dbReference type="ARBA" id="ARBA00023163"/>
    </source>
</evidence>
<dbReference type="PROSITE" id="PS50931">
    <property type="entry name" value="HTH_LYSR"/>
    <property type="match status" value="1"/>
</dbReference>
<proteinExistence type="inferred from homology"/>
<dbReference type="PANTHER" id="PTHR30346">
    <property type="entry name" value="TRANSCRIPTIONAL DUAL REGULATOR HCAR-RELATED"/>
    <property type="match status" value="1"/>
</dbReference>
<name>A0A923NLX3_9FIRM</name>
<evidence type="ECO:0000313" key="7">
    <source>
        <dbReference type="Proteomes" id="UP000602647"/>
    </source>
</evidence>
<accession>A0A923NLX3</accession>
<gene>
    <name evidence="6" type="ORF">H9L42_06200</name>
</gene>
<reference evidence="6" key="1">
    <citation type="submission" date="2020-08" db="EMBL/GenBank/DDBJ databases">
        <title>Genome public.</title>
        <authorList>
            <person name="Liu C."/>
            <person name="Sun Q."/>
        </authorList>
    </citation>
    <scope>NUCLEOTIDE SEQUENCE</scope>
    <source>
        <strain evidence="6">BX12</strain>
    </source>
</reference>
<evidence type="ECO:0000259" key="5">
    <source>
        <dbReference type="PROSITE" id="PS50931"/>
    </source>
</evidence>
<dbReference type="AlphaFoldDB" id="A0A923NLX3"/>
<keyword evidence="7" id="KW-1185">Reference proteome</keyword>
<dbReference type="InterPro" id="IPR036390">
    <property type="entry name" value="WH_DNA-bd_sf"/>
</dbReference>
<dbReference type="SUPFAM" id="SSF53850">
    <property type="entry name" value="Periplasmic binding protein-like II"/>
    <property type="match status" value="1"/>
</dbReference>
<dbReference type="PANTHER" id="PTHR30346:SF17">
    <property type="entry name" value="LYSR FAMILY TRANSCRIPTIONAL REGULATOR"/>
    <property type="match status" value="1"/>
</dbReference>
<dbReference type="RefSeq" id="WP_187302520.1">
    <property type="nucleotide sequence ID" value="NZ_JACRYT010000004.1"/>
</dbReference>
<dbReference type="PRINTS" id="PR00039">
    <property type="entry name" value="HTHLYSR"/>
</dbReference>
<comment type="similarity">
    <text evidence="1">Belongs to the LysR transcriptional regulatory family.</text>
</comment>
<evidence type="ECO:0000256" key="2">
    <source>
        <dbReference type="ARBA" id="ARBA00023015"/>
    </source>
</evidence>
<feature type="domain" description="HTH lysR-type" evidence="5">
    <location>
        <begin position="2"/>
        <end position="59"/>
    </location>
</feature>
<dbReference type="CDD" id="cd05466">
    <property type="entry name" value="PBP2_LTTR_substrate"/>
    <property type="match status" value="1"/>
</dbReference>
<organism evidence="6 7">
    <name type="scientific">Zhenpiania hominis</name>
    <dbReference type="NCBI Taxonomy" id="2763644"/>
    <lineage>
        <taxon>Bacteria</taxon>
        <taxon>Bacillati</taxon>
        <taxon>Bacillota</taxon>
        <taxon>Clostridia</taxon>
        <taxon>Peptostreptococcales</taxon>
        <taxon>Anaerovoracaceae</taxon>
        <taxon>Zhenpiania</taxon>
    </lineage>
</organism>
<dbReference type="Gene3D" id="3.40.190.10">
    <property type="entry name" value="Periplasmic binding protein-like II"/>
    <property type="match status" value="2"/>
</dbReference>
<dbReference type="Pfam" id="PF03466">
    <property type="entry name" value="LysR_substrate"/>
    <property type="match status" value="1"/>
</dbReference>
<dbReference type="EMBL" id="JACRYT010000004">
    <property type="protein sequence ID" value="MBC6679414.1"/>
    <property type="molecule type" value="Genomic_DNA"/>
</dbReference>
<keyword evidence="4" id="KW-0804">Transcription</keyword>
<dbReference type="GO" id="GO:0003677">
    <property type="term" value="F:DNA binding"/>
    <property type="evidence" value="ECO:0007669"/>
    <property type="project" value="UniProtKB-KW"/>
</dbReference>
<dbReference type="Gene3D" id="1.10.10.10">
    <property type="entry name" value="Winged helix-like DNA-binding domain superfamily/Winged helix DNA-binding domain"/>
    <property type="match status" value="1"/>
</dbReference>
<comment type="caution">
    <text evidence="6">The sequence shown here is derived from an EMBL/GenBank/DDBJ whole genome shotgun (WGS) entry which is preliminary data.</text>
</comment>
<dbReference type="InterPro" id="IPR005119">
    <property type="entry name" value="LysR_subst-bd"/>
</dbReference>
<evidence type="ECO:0000313" key="6">
    <source>
        <dbReference type="EMBL" id="MBC6679414.1"/>
    </source>
</evidence>
<keyword evidence="2" id="KW-0805">Transcription regulation</keyword>
<dbReference type="GO" id="GO:0032993">
    <property type="term" value="C:protein-DNA complex"/>
    <property type="evidence" value="ECO:0007669"/>
    <property type="project" value="TreeGrafter"/>
</dbReference>
<dbReference type="Proteomes" id="UP000602647">
    <property type="component" value="Unassembled WGS sequence"/>
</dbReference>
<dbReference type="GO" id="GO:0003700">
    <property type="term" value="F:DNA-binding transcription factor activity"/>
    <property type="evidence" value="ECO:0007669"/>
    <property type="project" value="InterPro"/>
</dbReference>
<dbReference type="SUPFAM" id="SSF46785">
    <property type="entry name" value="Winged helix' DNA-binding domain"/>
    <property type="match status" value="1"/>
</dbReference>
<keyword evidence="3" id="KW-0238">DNA-binding</keyword>
<evidence type="ECO:0000256" key="1">
    <source>
        <dbReference type="ARBA" id="ARBA00009437"/>
    </source>
</evidence>